<proteinExistence type="predicted"/>
<gene>
    <name evidence="2" type="ORF">EDD78_101485</name>
</gene>
<organism evidence="2 3">
    <name type="scientific">Harryflintia acetispora</name>
    <dbReference type="NCBI Taxonomy" id="1849041"/>
    <lineage>
        <taxon>Bacteria</taxon>
        <taxon>Bacillati</taxon>
        <taxon>Bacillota</taxon>
        <taxon>Clostridia</taxon>
        <taxon>Eubacteriales</taxon>
        <taxon>Oscillospiraceae</taxon>
        <taxon>Harryflintia</taxon>
    </lineage>
</organism>
<dbReference type="EMBL" id="SLUK01000001">
    <property type="protein sequence ID" value="TCL45502.1"/>
    <property type="molecule type" value="Genomic_DNA"/>
</dbReference>
<accession>A0A9X8Y9I7</accession>
<evidence type="ECO:0000313" key="2">
    <source>
        <dbReference type="EMBL" id="TCL45502.1"/>
    </source>
</evidence>
<sequence>MSKVLSRIMLALCAVCALGYAGFQLWRYLYVDYETVAAREAVVEDKLTAQAIAIRDEEVLPGAAKENLVYLYTDGAHVAKEAPVARYVTDRSQITDQMRRDELQKELQNLQSLSGTGDALILQTDTVAQRVYADIDTIAGNAARGTLSETQELRLEILNQLNRRNLATAKEDGYDGRIAQLEEEILTLGASFADEEAVITPEAGYFTKTVDGFEELLSPENMEDIPVDEYASYISASPEDTGAQVGKMIRSHIWYCAVMVNAADLSRFQEGATVELDFGLSGTKPFDGEVHKILEDSAGARGVVLLRCDEMSEELSNLRTHKVDISFQRITGYKLPSGCIRYNKGERGVYVLETTVIRFKPVEILYENEQEGYVILSESYGERAGLQRFDEVIIGGNGLEDGKIIKL</sequence>
<dbReference type="OrthoDB" id="1955294at2"/>
<feature type="domain" description="RND related beta-barrel" evidence="1">
    <location>
        <begin position="254"/>
        <end position="325"/>
    </location>
</feature>
<dbReference type="AlphaFoldDB" id="A0A9X8Y9I7"/>
<protein>
    <recommendedName>
        <fullName evidence="1">RND related beta-barrel domain-containing protein</fullName>
    </recommendedName>
</protein>
<evidence type="ECO:0000259" key="1">
    <source>
        <dbReference type="Pfam" id="PF26011"/>
    </source>
</evidence>
<dbReference type="RefSeq" id="WP_117507638.1">
    <property type="nucleotide sequence ID" value="NZ_SLUK01000001.1"/>
</dbReference>
<dbReference type="Pfam" id="PF26011">
    <property type="entry name" value="Beta-barrel_RND_rel"/>
    <property type="match status" value="1"/>
</dbReference>
<dbReference type="Proteomes" id="UP000294682">
    <property type="component" value="Unassembled WGS sequence"/>
</dbReference>
<dbReference type="InterPro" id="IPR058729">
    <property type="entry name" value="Beta-barrel_RND-rel"/>
</dbReference>
<keyword evidence="3" id="KW-1185">Reference proteome</keyword>
<evidence type="ECO:0000313" key="3">
    <source>
        <dbReference type="Proteomes" id="UP000294682"/>
    </source>
</evidence>
<comment type="caution">
    <text evidence="2">The sequence shown here is derived from an EMBL/GenBank/DDBJ whole genome shotgun (WGS) entry which is preliminary data.</text>
</comment>
<reference evidence="2 3" key="1">
    <citation type="submission" date="2019-03" db="EMBL/GenBank/DDBJ databases">
        <title>Genomic Encyclopedia of Type Strains, Phase IV (KMG-IV): sequencing the most valuable type-strain genomes for metagenomic binning, comparative biology and taxonomic classification.</title>
        <authorList>
            <person name="Goeker M."/>
        </authorList>
    </citation>
    <scope>NUCLEOTIDE SEQUENCE [LARGE SCALE GENOMIC DNA]</scope>
    <source>
        <strain evidence="2 3">DSM 100433</strain>
    </source>
</reference>
<name>A0A9X8Y9I7_9FIRM</name>